<dbReference type="PANTHER" id="PTHR30160">
    <property type="entry name" value="TETRAACYLDISACCHARIDE 4'-KINASE-RELATED"/>
    <property type="match status" value="1"/>
</dbReference>
<proteinExistence type="predicted"/>
<comment type="caution">
    <text evidence="3">The sequence shown here is derived from an EMBL/GenBank/DDBJ whole genome shotgun (WGS) entry which is preliminary data.</text>
</comment>
<evidence type="ECO:0000256" key="1">
    <source>
        <dbReference type="ARBA" id="ARBA00022676"/>
    </source>
</evidence>
<dbReference type="GO" id="GO:0008713">
    <property type="term" value="F:ADP-heptose-lipopolysaccharide heptosyltransferase activity"/>
    <property type="evidence" value="ECO:0007669"/>
    <property type="project" value="TreeGrafter"/>
</dbReference>
<dbReference type="Proteomes" id="UP000321513">
    <property type="component" value="Unassembled WGS sequence"/>
</dbReference>
<gene>
    <name evidence="3" type="ORF">SAE01_04970</name>
</gene>
<accession>A0A512B7R4</accession>
<dbReference type="OrthoDB" id="9797795at2"/>
<keyword evidence="1" id="KW-0328">Glycosyltransferase</keyword>
<dbReference type="Pfam" id="PF01075">
    <property type="entry name" value="Glyco_transf_9"/>
    <property type="match status" value="1"/>
</dbReference>
<dbReference type="Gene3D" id="3.40.50.2000">
    <property type="entry name" value="Glycogen Phosphorylase B"/>
    <property type="match status" value="2"/>
</dbReference>
<evidence type="ECO:0000313" key="4">
    <source>
        <dbReference type="Proteomes" id="UP000321513"/>
    </source>
</evidence>
<dbReference type="GO" id="GO:0009244">
    <property type="term" value="P:lipopolysaccharide core region biosynthetic process"/>
    <property type="evidence" value="ECO:0007669"/>
    <property type="project" value="TreeGrafter"/>
</dbReference>
<dbReference type="InterPro" id="IPR002201">
    <property type="entry name" value="Glyco_trans_9"/>
</dbReference>
<dbReference type="PANTHER" id="PTHR30160:SF1">
    <property type="entry name" value="LIPOPOLYSACCHARIDE 1,2-N-ACETYLGLUCOSAMINETRANSFERASE-RELATED"/>
    <property type="match status" value="1"/>
</dbReference>
<protein>
    <submittedName>
        <fullName evidence="3">Glycosyl transferase family 9</fullName>
    </submittedName>
</protein>
<dbReference type="InterPro" id="IPR051199">
    <property type="entry name" value="LPS_LOS_Heptosyltrfase"/>
</dbReference>
<evidence type="ECO:0000313" key="3">
    <source>
        <dbReference type="EMBL" id="GEO08001.1"/>
    </source>
</evidence>
<keyword evidence="2 3" id="KW-0808">Transferase</keyword>
<dbReference type="GO" id="GO:0005829">
    <property type="term" value="C:cytosol"/>
    <property type="evidence" value="ECO:0007669"/>
    <property type="project" value="TreeGrafter"/>
</dbReference>
<keyword evidence="4" id="KW-1185">Reference proteome</keyword>
<dbReference type="AlphaFoldDB" id="A0A512B7R4"/>
<evidence type="ECO:0000256" key="2">
    <source>
        <dbReference type="ARBA" id="ARBA00022679"/>
    </source>
</evidence>
<dbReference type="EMBL" id="BJYT01000001">
    <property type="protein sequence ID" value="GEO08001.1"/>
    <property type="molecule type" value="Genomic_DNA"/>
</dbReference>
<sequence length="383" mass="42594">MLQSEDKLKNVQKIAVLRANALGDFIVTLPALKALRTTYPNAEIVLLGKSWHQQFLAKGRSPIDRVVVVPVKKGIRNEAGEAEDLNEIDAFLAQMRNEHFDVVLNFQGNGISANPFIKQFGARLTVGLTCEKAEKLDRSIDYYYYQSEVIRFLEVVKLVGAETPSLEPELQVLATDRDEVKSFLSTLQNQPFIVLHPVAMDTRRMWPLENYGGLADALRQRNLEVVFTGAAEDRQVIDDIIDTMNYTAVNACGNFSLGGLSALLSQAAVMIAADTGPLHLARAVNTPTIGFYWAPNLINWGPLTRTIHRPLISWKMECPICGIVPNDPYPFEPQTESCDHPVSFTRDISIEQVLKAVDGLLPQENSIDKSTNIRTVEMNAISS</sequence>
<dbReference type="SUPFAM" id="SSF53756">
    <property type="entry name" value="UDP-Glycosyltransferase/glycogen phosphorylase"/>
    <property type="match status" value="1"/>
</dbReference>
<dbReference type="CDD" id="cd03789">
    <property type="entry name" value="GT9_LPS_heptosyltransferase"/>
    <property type="match status" value="1"/>
</dbReference>
<reference evidence="3 4" key="1">
    <citation type="submission" date="2019-07" db="EMBL/GenBank/DDBJ databases">
        <title>Whole genome shotgun sequence of Segetibacter aerophilus NBRC 106135.</title>
        <authorList>
            <person name="Hosoyama A."/>
            <person name="Uohara A."/>
            <person name="Ohji S."/>
            <person name="Ichikawa N."/>
        </authorList>
    </citation>
    <scope>NUCLEOTIDE SEQUENCE [LARGE SCALE GENOMIC DNA]</scope>
    <source>
        <strain evidence="3 4">NBRC 106135</strain>
    </source>
</reference>
<name>A0A512B7R4_9BACT</name>
<dbReference type="RefSeq" id="WP_147201941.1">
    <property type="nucleotide sequence ID" value="NZ_BJYT01000001.1"/>
</dbReference>
<organism evidence="3 4">
    <name type="scientific">Segetibacter aerophilus</name>
    <dbReference type="NCBI Taxonomy" id="670293"/>
    <lineage>
        <taxon>Bacteria</taxon>
        <taxon>Pseudomonadati</taxon>
        <taxon>Bacteroidota</taxon>
        <taxon>Chitinophagia</taxon>
        <taxon>Chitinophagales</taxon>
        <taxon>Chitinophagaceae</taxon>
        <taxon>Segetibacter</taxon>
    </lineage>
</organism>